<accession>H8KYW4</accession>
<dbReference type="Gene3D" id="3.90.640.20">
    <property type="entry name" value="Heat-shock cognate protein, ATPase"/>
    <property type="match status" value="1"/>
</dbReference>
<dbReference type="EMBL" id="CP003350">
    <property type="protein sequence ID" value="AFC86994.1"/>
    <property type="molecule type" value="Genomic_DNA"/>
</dbReference>
<dbReference type="AlphaFoldDB" id="H8KYW4"/>
<evidence type="ECO:0000313" key="2">
    <source>
        <dbReference type="Proteomes" id="UP000005234"/>
    </source>
</evidence>
<dbReference type="HOGENOM" id="CLU_088225_0_0_6"/>
<organism evidence="1 2">
    <name type="scientific">Frateuria aurantia (strain ATCC 33424 / DSM 6220 / KCTC 2777 / LMG 1558 / NBRC 3245 / NCIMB 13370)</name>
    <name type="common">Acetobacter aurantius</name>
    <dbReference type="NCBI Taxonomy" id="767434"/>
    <lineage>
        <taxon>Bacteria</taxon>
        <taxon>Pseudomonadati</taxon>
        <taxon>Pseudomonadota</taxon>
        <taxon>Gammaproteobacteria</taxon>
        <taxon>Lysobacterales</taxon>
        <taxon>Rhodanobacteraceae</taxon>
        <taxon>Frateuria</taxon>
    </lineage>
</organism>
<sequence length="267" mass="29059">MNAFMAVLSPIFRIACASFALPARSPRMTRWLLLPLLTMAGPGNVLAAGSTRAAPYTLDIATPPVFARLSPLRQAAIGWSDDMRARFLHALPAADIQPPPHGGPWQLHLEYTPVIAAGGFSTLIGKGYSWTGGAHPVPFIKTLNYDSRRHRMFALADMFSQPEPAIAAICLEARRQLLARLQAPAGQTRLDSDPTMIEQGTRPGPHALDLFAPMGSAGKPARALRILFPSYAVAPYVAGPQQVDISPQVFARWLKPEYRNRFQGGRS</sequence>
<evidence type="ECO:0008006" key="3">
    <source>
        <dbReference type="Google" id="ProtNLM"/>
    </source>
</evidence>
<gene>
    <name evidence="1" type="ordered locus">Fraau_2651</name>
</gene>
<dbReference type="Gene3D" id="3.30.565.40">
    <property type="entry name" value="Fervidobacterium nodosum Rt17-B1 like"/>
    <property type="match status" value="1"/>
</dbReference>
<dbReference type="KEGG" id="fau:Fraau_2651"/>
<protein>
    <recommendedName>
        <fullName evidence="3">DUF3298 domain-containing protein</fullName>
    </recommendedName>
</protein>
<keyword evidence="2" id="KW-1185">Reference proteome</keyword>
<dbReference type="eggNOG" id="ENOG5031DQ0">
    <property type="taxonomic scope" value="Bacteria"/>
</dbReference>
<proteinExistence type="predicted"/>
<evidence type="ECO:0000313" key="1">
    <source>
        <dbReference type="EMBL" id="AFC86994.1"/>
    </source>
</evidence>
<dbReference type="STRING" id="767434.Fraau_2651"/>
<dbReference type="InterPro" id="IPR037126">
    <property type="entry name" value="PdaC/RsiV-like_sf"/>
</dbReference>
<reference evidence="1" key="1">
    <citation type="submission" date="2012-02" db="EMBL/GenBank/DDBJ databases">
        <title>The complete genome of Frateuria aurantia DSM 6220.</title>
        <authorList>
            <consortium name="US DOE Joint Genome Institute (JGI-PGF)"/>
            <person name="Lucas S."/>
            <person name="Copeland A."/>
            <person name="Lapidus A."/>
            <person name="Glavina del Rio T."/>
            <person name="Dalin E."/>
            <person name="Tice H."/>
            <person name="Bruce D."/>
            <person name="Goodwin L."/>
            <person name="Pitluck S."/>
            <person name="Peters L."/>
            <person name="Ovchinnikova G."/>
            <person name="Teshima H."/>
            <person name="Kyrpides N."/>
            <person name="Mavromatis K."/>
            <person name="Ivanova N."/>
            <person name="Brettin T."/>
            <person name="Detter J.C."/>
            <person name="Han C."/>
            <person name="Larimer F."/>
            <person name="Land M."/>
            <person name="Hauser L."/>
            <person name="Markowitz V."/>
            <person name="Cheng J.-F."/>
            <person name="Hugenholtz P."/>
            <person name="Woyke T."/>
            <person name="Wu D."/>
            <person name="Brambilla E."/>
            <person name="Klenk H.-P."/>
            <person name="Eisen J.A."/>
        </authorList>
    </citation>
    <scope>NUCLEOTIDE SEQUENCE</scope>
    <source>
        <strain evidence="1">DSM 6220</strain>
    </source>
</reference>
<name>H8KYW4_FRAAD</name>
<dbReference type="Proteomes" id="UP000005234">
    <property type="component" value="Chromosome"/>
</dbReference>
<dbReference type="OrthoDB" id="5637at2"/>
<dbReference type="RefSeq" id="WP_014403997.1">
    <property type="nucleotide sequence ID" value="NC_017033.1"/>
</dbReference>